<sequence>MATLHLIGQNRCGILANDDDADDGFSLSFQRYRDTDSHTLRCSATRAAAAMENKFIPQAIEIVTRAINEDNSKNYQEAFVLYKKALEHFMVGVKCTSGAGRRLQGGAR</sequence>
<gene>
    <name evidence="2" type="ORF">Pfra01_001427400</name>
</gene>
<protein>
    <submittedName>
        <fullName evidence="2">Unnamed protein product</fullName>
    </submittedName>
</protein>
<evidence type="ECO:0000259" key="1">
    <source>
        <dbReference type="Pfam" id="PF04212"/>
    </source>
</evidence>
<proteinExistence type="predicted"/>
<dbReference type="InterPro" id="IPR036181">
    <property type="entry name" value="MIT_dom_sf"/>
</dbReference>
<dbReference type="Proteomes" id="UP001165121">
    <property type="component" value="Unassembled WGS sequence"/>
</dbReference>
<dbReference type="InterPro" id="IPR007330">
    <property type="entry name" value="MIT_dom"/>
</dbReference>
<feature type="domain" description="MIT" evidence="1">
    <location>
        <begin position="58"/>
        <end position="99"/>
    </location>
</feature>
<dbReference type="Pfam" id="PF04212">
    <property type="entry name" value="MIT"/>
    <property type="match status" value="1"/>
</dbReference>
<keyword evidence="3" id="KW-1185">Reference proteome</keyword>
<dbReference type="OrthoDB" id="29072at2759"/>
<evidence type="ECO:0000313" key="3">
    <source>
        <dbReference type="Proteomes" id="UP001165121"/>
    </source>
</evidence>
<comment type="caution">
    <text evidence="2">The sequence shown here is derived from an EMBL/GenBank/DDBJ whole genome shotgun (WGS) entry which is preliminary data.</text>
</comment>
<accession>A0A9W6XN00</accession>
<organism evidence="2 3">
    <name type="scientific">Phytophthora fragariaefolia</name>
    <dbReference type="NCBI Taxonomy" id="1490495"/>
    <lineage>
        <taxon>Eukaryota</taxon>
        <taxon>Sar</taxon>
        <taxon>Stramenopiles</taxon>
        <taxon>Oomycota</taxon>
        <taxon>Peronosporomycetes</taxon>
        <taxon>Peronosporales</taxon>
        <taxon>Peronosporaceae</taxon>
        <taxon>Phytophthora</taxon>
    </lineage>
</organism>
<evidence type="ECO:0000313" key="2">
    <source>
        <dbReference type="EMBL" id="GMF42936.1"/>
    </source>
</evidence>
<name>A0A9W6XN00_9STRA</name>
<dbReference type="SUPFAM" id="SSF116846">
    <property type="entry name" value="MIT domain"/>
    <property type="match status" value="1"/>
</dbReference>
<reference evidence="2" key="1">
    <citation type="submission" date="2023-04" db="EMBL/GenBank/DDBJ databases">
        <title>Phytophthora fragariaefolia NBRC 109709.</title>
        <authorList>
            <person name="Ichikawa N."/>
            <person name="Sato H."/>
            <person name="Tonouchi N."/>
        </authorList>
    </citation>
    <scope>NUCLEOTIDE SEQUENCE</scope>
    <source>
        <strain evidence="2">NBRC 109709</strain>
    </source>
</reference>
<dbReference type="EMBL" id="BSXT01001503">
    <property type="protein sequence ID" value="GMF42936.1"/>
    <property type="molecule type" value="Genomic_DNA"/>
</dbReference>
<dbReference type="Gene3D" id="1.20.58.80">
    <property type="entry name" value="Phosphotransferase system, lactose/cellobiose-type IIA subunit"/>
    <property type="match status" value="1"/>
</dbReference>
<dbReference type="AlphaFoldDB" id="A0A9W6XN00"/>